<evidence type="ECO:0000313" key="4">
    <source>
        <dbReference type="Proteomes" id="UP000234166"/>
    </source>
</evidence>
<comment type="caution">
    <text evidence="3">The sequence shown here is derived from an EMBL/GenBank/DDBJ whole genome shotgun (WGS) entry which is preliminary data.</text>
</comment>
<sequence>MMQARRCQARKTPCFLADSLALVRDARISDRSTYASAATRSRRPRVTPHDASDVHLLRRR</sequence>
<dbReference type="EMBL" id="OCYS01000111">
    <property type="protein sequence ID" value="SON91397.1"/>
    <property type="molecule type" value="Genomic_DNA"/>
</dbReference>
<dbReference type="AlphaFoldDB" id="A0AB38E2J9"/>
<keyword evidence="5" id="KW-1185">Reference proteome</keyword>
<dbReference type="EMBL" id="OCYT01000116">
    <property type="protein sequence ID" value="SON84831.1"/>
    <property type="molecule type" value="Genomic_DNA"/>
</dbReference>
<proteinExistence type="predicted"/>
<gene>
    <name evidence="2" type="ORF">XAP6984_590048</name>
    <name evidence="3" type="ORF">XAP7430_550048</name>
</gene>
<evidence type="ECO:0000313" key="3">
    <source>
        <dbReference type="EMBL" id="SON91397.1"/>
    </source>
</evidence>
<feature type="compositionally biased region" description="Basic and acidic residues" evidence="1">
    <location>
        <begin position="47"/>
        <end position="60"/>
    </location>
</feature>
<evidence type="ECO:0000313" key="5">
    <source>
        <dbReference type="Proteomes" id="UP000234181"/>
    </source>
</evidence>
<dbReference type="Proteomes" id="UP000234181">
    <property type="component" value="Unassembled WGS sequence"/>
</dbReference>
<accession>A0AB38E2J9</accession>
<name>A0AB38E2J9_XANCH</name>
<organism evidence="3 4">
    <name type="scientific">Xanthomonas campestris pv. phaseoli</name>
    <dbReference type="NCBI Taxonomy" id="317013"/>
    <lineage>
        <taxon>Bacteria</taxon>
        <taxon>Pseudomonadati</taxon>
        <taxon>Pseudomonadota</taxon>
        <taxon>Gammaproteobacteria</taxon>
        <taxon>Lysobacterales</taxon>
        <taxon>Lysobacteraceae</taxon>
        <taxon>Xanthomonas</taxon>
    </lineage>
</organism>
<feature type="region of interest" description="Disordered" evidence="1">
    <location>
        <begin position="33"/>
        <end position="60"/>
    </location>
</feature>
<dbReference type="Proteomes" id="UP000234166">
    <property type="component" value="Unassembled WGS sequence"/>
</dbReference>
<evidence type="ECO:0000313" key="2">
    <source>
        <dbReference type="EMBL" id="SON84831.1"/>
    </source>
</evidence>
<protein>
    <submittedName>
        <fullName evidence="3">Uncharacterized protein</fullName>
    </submittedName>
</protein>
<reference evidence="4 5" key="1">
    <citation type="submission" date="2017-10" db="EMBL/GenBank/DDBJ databases">
        <authorList>
            <person name="Regsiter A."/>
            <person name="William W."/>
        </authorList>
    </citation>
    <scope>NUCLEOTIDE SEQUENCE [LARGE SCALE GENOMIC DNA]</scope>
    <source>
        <strain evidence="2 5">CFBP6984</strain>
        <strain evidence="3 4">CFBP7430</strain>
    </source>
</reference>
<evidence type="ECO:0000256" key="1">
    <source>
        <dbReference type="SAM" id="MobiDB-lite"/>
    </source>
</evidence>